<keyword evidence="4" id="KW-1185">Reference proteome</keyword>
<dbReference type="Proteomes" id="UP000663828">
    <property type="component" value="Unassembled WGS sequence"/>
</dbReference>
<evidence type="ECO:0000313" key="2">
    <source>
        <dbReference type="EMBL" id="CAF1434490.1"/>
    </source>
</evidence>
<name>A0A815URD5_ADIRI</name>
<evidence type="ECO:0000256" key="1">
    <source>
        <dbReference type="SAM" id="MobiDB-lite"/>
    </source>
</evidence>
<dbReference type="OrthoDB" id="9987685at2759"/>
<gene>
    <name evidence="3" type="ORF">EDS130_LOCUS43981</name>
    <name evidence="2" type="ORF">XAT740_LOCUS35965</name>
</gene>
<dbReference type="AlphaFoldDB" id="A0A815URD5"/>
<feature type="region of interest" description="Disordered" evidence="1">
    <location>
        <begin position="1"/>
        <end position="53"/>
    </location>
</feature>
<protein>
    <submittedName>
        <fullName evidence="3">Uncharacterized protein</fullName>
    </submittedName>
</protein>
<dbReference type="Pfam" id="PF14388">
    <property type="entry name" value="DUF4419"/>
    <property type="match status" value="1"/>
</dbReference>
<dbReference type="PANTHER" id="PTHR31252:SF11">
    <property type="entry name" value="DUF4419 DOMAIN-CONTAINING PROTEIN"/>
    <property type="match status" value="1"/>
</dbReference>
<evidence type="ECO:0000313" key="4">
    <source>
        <dbReference type="Proteomes" id="UP000663828"/>
    </source>
</evidence>
<reference evidence="3" key="1">
    <citation type="submission" date="2021-02" db="EMBL/GenBank/DDBJ databases">
        <authorList>
            <person name="Nowell W R."/>
        </authorList>
    </citation>
    <scope>NUCLEOTIDE SEQUENCE</scope>
</reference>
<comment type="caution">
    <text evidence="3">The sequence shown here is derived from an EMBL/GenBank/DDBJ whole genome shotgun (WGS) entry which is preliminary data.</text>
</comment>
<dbReference type="PANTHER" id="PTHR31252">
    <property type="entry name" value="DUF4419 DOMAIN-CONTAINING PROTEIN"/>
    <property type="match status" value="1"/>
</dbReference>
<dbReference type="EMBL" id="CAJNOJ010000787">
    <property type="protein sequence ID" value="CAF1522608.1"/>
    <property type="molecule type" value="Genomic_DNA"/>
</dbReference>
<dbReference type="EMBL" id="CAJNOR010003649">
    <property type="protein sequence ID" value="CAF1434490.1"/>
    <property type="molecule type" value="Genomic_DNA"/>
</dbReference>
<evidence type="ECO:0000313" key="5">
    <source>
        <dbReference type="Proteomes" id="UP000663852"/>
    </source>
</evidence>
<accession>A0A815URD5</accession>
<organism evidence="3 5">
    <name type="scientific">Adineta ricciae</name>
    <name type="common">Rotifer</name>
    <dbReference type="NCBI Taxonomy" id="249248"/>
    <lineage>
        <taxon>Eukaryota</taxon>
        <taxon>Metazoa</taxon>
        <taxon>Spiralia</taxon>
        <taxon>Gnathifera</taxon>
        <taxon>Rotifera</taxon>
        <taxon>Eurotatoria</taxon>
        <taxon>Bdelloidea</taxon>
        <taxon>Adinetida</taxon>
        <taxon>Adinetidae</taxon>
        <taxon>Adineta</taxon>
    </lineage>
</organism>
<proteinExistence type="predicted"/>
<evidence type="ECO:0000313" key="3">
    <source>
        <dbReference type="EMBL" id="CAF1522608.1"/>
    </source>
</evidence>
<dbReference type="Proteomes" id="UP000663852">
    <property type="component" value="Unassembled WGS sequence"/>
</dbReference>
<sequence length="414" mass="47676">MENQNNKLISRLTKRSPPHDRMSFESSTQQGLQESQVLPSQDSTHSERQRPNYHTVVIRGELPKISKSHIAEPSKDLPSNSFWVDVVHRTNTNDVPNRCHGAQSDTTQYKLLYSKANGPYTHSGGSHPILTAFIHAYNSHEDIILSPDDIWLMVCIGFSKYVNDNAEKLRRLFVGHHGKKELTVKHILTKPDWNRFLEDMRQKVNNNVKNDICNLLTNNFSTTTQLESLVSCVAIMTAFKKYFDYTYCASMCGIRNVHFMGTLDDWKLLQEKTRQLQSFTTDQDIFFRYITDLLPILNQFIQTYEGKVDNQFWDTIFDLEHRGGMSGVKDGTYVNGWFLRLCYETYGARTYHMKDFELNSLVVPVKVQDENTNESKMCYFAGGFHGVDSYDGMHKPVMSLAVVEDSNSIKKLYG</sequence>
<dbReference type="InterPro" id="IPR025533">
    <property type="entry name" value="DUF4419"/>
</dbReference>
<feature type="compositionally biased region" description="Polar residues" evidence="1">
    <location>
        <begin position="24"/>
        <end position="43"/>
    </location>
</feature>